<name>A0AA36H6Z6_CYLNA</name>
<reference evidence="1" key="1">
    <citation type="submission" date="2023-07" db="EMBL/GenBank/DDBJ databases">
        <authorList>
            <consortium name="CYATHOMIX"/>
        </authorList>
    </citation>
    <scope>NUCLEOTIDE SEQUENCE</scope>
    <source>
        <strain evidence="1">N/A</strain>
    </source>
</reference>
<accession>A0AA36H6Z6</accession>
<keyword evidence="2" id="KW-1185">Reference proteome</keyword>
<evidence type="ECO:0000313" key="1">
    <source>
        <dbReference type="EMBL" id="CAJ0605229.1"/>
    </source>
</evidence>
<gene>
    <name evidence="1" type="ORF">CYNAS_LOCUS17212</name>
</gene>
<organism evidence="1 2">
    <name type="scientific">Cylicocyclus nassatus</name>
    <name type="common">Nematode worm</name>
    <dbReference type="NCBI Taxonomy" id="53992"/>
    <lineage>
        <taxon>Eukaryota</taxon>
        <taxon>Metazoa</taxon>
        <taxon>Ecdysozoa</taxon>
        <taxon>Nematoda</taxon>
        <taxon>Chromadorea</taxon>
        <taxon>Rhabditida</taxon>
        <taxon>Rhabditina</taxon>
        <taxon>Rhabditomorpha</taxon>
        <taxon>Strongyloidea</taxon>
        <taxon>Strongylidae</taxon>
        <taxon>Cylicocyclus</taxon>
    </lineage>
</organism>
<dbReference type="AlphaFoldDB" id="A0AA36H6Z6"/>
<sequence>MKAEDIFPPGDYRSPPDVHYSVIDHINNATDKNNTANCLLFITGSRKEEKPVWKIDPVYNYTRIVIISLQGANFTNNVDITRGVSRNVDLEHFNESDIQAVYDEIMRGFKRNWTYMYLNEDTEYQYV</sequence>
<protein>
    <submittedName>
        <fullName evidence="1">Uncharacterized protein</fullName>
    </submittedName>
</protein>
<comment type="caution">
    <text evidence="1">The sequence shown here is derived from an EMBL/GenBank/DDBJ whole genome shotgun (WGS) entry which is preliminary data.</text>
</comment>
<dbReference type="EMBL" id="CATQJL010000316">
    <property type="protein sequence ID" value="CAJ0605229.1"/>
    <property type="molecule type" value="Genomic_DNA"/>
</dbReference>
<dbReference type="Proteomes" id="UP001176961">
    <property type="component" value="Unassembled WGS sequence"/>
</dbReference>
<evidence type="ECO:0000313" key="2">
    <source>
        <dbReference type="Proteomes" id="UP001176961"/>
    </source>
</evidence>
<proteinExistence type="predicted"/>